<dbReference type="SUPFAM" id="SSF53474">
    <property type="entry name" value="alpha/beta-Hydrolases"/>
    <property type="match status" value="2"/>
</dbReference>
<protein>
    <recommendedName>
        <fullName evidence="4">Alpha/beta hydrolase fold-3 domain-containing protein</fullName>
    </recommendedName>
</protein>
<sequence>MPQRRSMLWCLLATASALQPPQIIAAASSREMRRIAALVVEDGSRVLELGSQLSSTTAALKAAAGAGRVVAVDVARKTPKTKTERSAQFRGGSDAVAVDDFREVAAARDIPAALAPDERFDVVVVDTMALAGMDLALDTLALVRTLRSRQRPPPLCVVKSAALARLGGRLFSACDLSRVDDVLRVAAARRRRLDAGRVYEAEPVVVAAVGVDEYRSVIPTAVRPGDATLELGCHFGTSTALLAAASGGACLGVDVGASIVAAAREQHPHVDFRVGDAWATAGLAALAPPAGWDAVFVDVGGLSSVDGTLEALGLVRALGAALDPRIVVIKSKCLRNLAETLVPSSRVSEPLRGLGLGCPIIDMGVSVRAAALLVAAMPTTTAITADATVFGKYFSLDASGAPSTIDQSYYLFLPTVPPADGGAAYPVVLSYHPGGFTGGAPSGDCDADVCASLLDRGIAFASMGYRLDGARYYFCPDGSTACAAADRREAEFIHVHEDGGFALDAARTLASYEVAIGRQEFNGQAAYDAAAGFEHLLANNPNIDAHKVGLTGSSAGGAALNYLAWVWHALPGNAARATPRALVYTMAQLNYPVENTLDVEWRVWADDLGYDAKLADIVDLDDCYAIVGNPCCGGDMICEGAAVNLCNMTWHNATVARYCTADAYATATVGDLVETQVWPTETAQQRGLAKLWYAQRNMAGAAAHYNLTATPFYVYVANQLNGTVHMEVVHHAVAARAYAKAAAAAGLRYVSYYTDYAHMTADDAGDARFAVGSDVYNYKSNWDFVARTGVAPLGRVSVAEQIATFCFAFEQTCHNRTAL</sequence>
<dbReference type="GeneID" id="20225196"/>
<name>F0YCX3_AURAN</name>
<keyword evidence="3" id="KW-1185">Reference proteome</keyword>
<dbReference type="Gene3D" id="3.40.50.150">
    <property type="entry name" value="Vaccinia Virus protein VP39"/>
    <property type="match status" value="2"/>
</dbReference>
<accession>F0YCX3</accession>
<dbReference type="OrthoDB" id="42403at2759"/>
<dbReference type="AlphaFoldDB" id="F0YCX3"/>
<dbReference type="eggNOG" id="ENOG502SB9Q">
    <property type="taxonomic scope" value="Eukaryota"/>
</dbReference>
<dbReference type="Proteomes" id="UP000002729">
    <property type="component" value="Unassembled WGS sequence"/>
</dbReference>
<proteinExistence type="predicted"/>
<dbReference type="InterPro" id="IPR029058">
    <property type="entry name" value="AB_hydrolase_fold"/>
</dbReference>
<dbReference type="SUPFAM" id="SSF53335">
    <property type="entry name" value="S-adenosyl-L-methionine-dependent methyltransferases"/>
    <property type="match status" value="2"/>
</dbReference>
<dbReference type="EMBL" id="GL833132">
    <property type="protein sequence ID" value="EGB06962.1"/>
    <property type="molecule type" value="Genomic_DNA"/>
</dbReference>
<evidence type="ECO:0000313" key="3">
    <source>
        <dbReference type="Proteomes" id="UP000002729"/>
    </source>
</evidence>
<evidence type="ECO:0008006" key="4">
    <source>
        <dbReference type="Google" id="ProtNLM"/>
    </source>
</evidence>
<gene>
    <name evidence="2" type="ORF">AURANDRAFT_65163</name>
</gene>
<dbReference type="RefSeq" id="XP_009038204.1">
    <property type="nucleotide sequence ID" value="XM_009039956.1"/>
</dbReference>
<reference evidence="2 3" key="1">
    <citation type="journal article" date="2011" name="Proc. Natl. Acad. Sci. U.S.A.">
        <title>Niche of harmful alga Aureococcus anophagefferens revealed through ecogenomics.</title>
        <authorList>
            <person name="Gobler C.J."/>
            <person name="Berry D.L."/>
            <person name="Dyhrman S.T."/>
            <person name="Wilhelm S.W."/>
            <person name="Salamov A."/>
            <person name="Lobanov A.V."/>
            <person name="Zhang Y."/>
            <person name="Collier J.L."/>
            <person name="Wurch L.L."/>
            <person name="Kustka A.B."/>
            <person name="Dill B.D."/>
            <person name="Shah M."/>
            <person name="VerBerkmoes N.C."/>
            <person name="Kuo A."/>
            <person name="Terry A."/>
            <person name="Pangilinan J."/>
            <person name="Lindquist E.A."/>
            <person name="Lucas S."/>
            <person name="Paulsen I.T."/>
            <person name="Hattenrath-Lehmann T.K."/>
            <person name="Talmage S.C."/>
            <person name="Walker E.A."/>
            <person name="Koch F."/>
            <person name="Burson A.M."/>
            <person name="Marcoval M.A."/>
            <person name="Tang Y.Z."/>
            <person name="Lecleir G.R."/>
            <person name="Coyne K.J."/>
            <person name="Berg G.M."/>
            <person name="Bertrand E.M."/>
            <person name="Saito M.A."/>
            <person name="Gladyshev V.N."/>
            <person name="Grigoriev I.V."/>
        </authorList>
    </citation>
    <scope>NUCLEOTIDE SEQUENCE [LARGE SCALE GENOMIC DNA]</scope>
    <source>
        <strain evidence="3">CCMP 1984</strain>
    </source>
</reference>
<dbReference type="InterPro" id="IPR029063">
    <property type="entry name" value="SAM-dependent_MTases_sf"/>
</dbReference>
<dbReference type="Gene3D" id="3.40.50.1820">
    <property type="entry name" value="alpha/beta hydrolase"/>
    <property type="match status" value="1"/>
</dbReference>
<dbReference type="KEGG" id="aaf:AURANDRAFT_65163"/>
<evidence type="ECO:0000313" key="2">
    <source>
        <dbReference type="EMBL" id="EGB06962.1"/>
    </source>
</evidence>
<feature type="signal peptide" evidence="1">
    <location>
        <begin position="1"/>
        <end position="17"/>
    </location>
</feature>
<organism evidence="3">
    <name type="scientific">Aureococcus anophagefferens</name>
    <name type="common">Harmful bloom alga</name>
    <dbReference type="NCBI Taxonomy" id="44056"/>
    <lineage>
        <taxon>Eukaryota</taxon>
        <taxon>Sar</taxon>
        <taxon>Stramenopiles</taxon>
        <taxon>Ochrophyta</taxon>
        <taxon>Pelagophyceae</taxon>
        <taxon>Pelagomonadales</taxon>
        <taxon>Pelagomonadaceae</taxon>
        <taxon>Aureococcus</taxon>
    </lineage>
</organism>
<evidence type="ECO:0000256" key="1">
    <source>
        <dbReference type="SAM" id="SignalP"/>
    </source>
</evidence>
<keyword evidence="1" id="KW-0732">Signal</keyword>
<feature type="chain" id="PRO_5003264543" description="Alpha/beta hydrolase fold-3 domain-containing protein" evidence="1">
    <location>
        <begin position="18"/>
        <end position="819"/>
    </location>
</feature>
<dbReference type="InParanoid" id="F0YCX3"/>